<sequence length="251" mass="27947">MSNFKTLFGIEPSSIQKTCVIVPYLAHGLLRSLGIEGLKKGKLYATANTDMFTFIKAGIGTLLVGDAVLYLEQTNCQEIIYFGACGLVQETDRLTIGSLVSPGKCMAFEGFTDVLLKQTDNITFHYPDKELFQSFLNTAPAQNIRPVTGMSIGSLKCEESYKEFLLEKGVEVVDMECSAFFSAAQYIRKKAIALLYVTDIIAKKSFFEPWEPEDKLRVDQAIQTACKAIQSFCGRPLTTENITNTEKRKKI</sequence>
<comment type="caution">
    <text evidence="2">The sequence shown here is derived from an EMBL/GenBank/DDBJ whole genome shotgun (WGS) entry which is preliminary data.</text>
</comment>
<name>A0A1V4APX1_9BACT</name>
<evidence type="ECO:0000259" key="1">
    <source>
        <dbReference type="Pfam" id="PF01048"/>
    </source>
</evidence>
<organism evidence="2 3">
    <name type="scientific">Candidatus Brocadia carolinensis</name>
    <dbReference type="NCBI Taxonomy" id="1004156"/>
    <lineage>
        <taxon>Bacteria</taxon>
        <taxon>Pseudomonadati</taxon>
        <taxon>Planctomycetota</taxon>
        <taxon>Candidatus Brocadiia</taxon>
        <taxon>Candidatus Brocadiales</taxon>
        <taxon>Candidatus Brocadiaceae</taxon>
        <taxon>Candidatus Brocadia</taxon>
    </lineage>
</organism>
<feature type="domain" description="Nucleoside phosphorylase" evidence="1">
    <location>
        <begin position="56"/>
        <end position="227"/>
    </location>
</feature>
<dbReference type="InterPro" id="IPR035994">
    <property type="entry name" value="Nucleoside_phosphorylase_sf"/>
</dbReference>
<evidence type="ECO:0000313" key="2">
    <source>
        <dbReference type="EMBL" id="OOP55166.1"/>
    </source>
</evidence>
<dbReference type="Proteomes" id="UP000189681">
    <property type="component" value="Unassembled WGS sequence"/>
</dbReference>
<dbReference type="Gene3D" id="3.40.50.1580">
    <property type="entry name" value="Nucleoside phosphorylase domain"/>
    <property type="match status" value="1"/>
</dbReference>
<protein>
    <recommendedName>
        <fullName evidence="1">Nucleoside phosphorylase domain-containing protein</fullName>
    </recommendedName>
</protein>
<dbReference type="SUPFAM" id="SSF53167">
    <property type="entry name" value="Purine and uridine phosphorylases"/>
    <property type="match status" value="1"/>
</dbReference>
<reference evidence="2 3" key="1">
    <citation type="journal article" date="2017" name="Water Res.">
        <title>Discovery and metagenomic analysis of an anammox bacterial enrichment related to Candidatus "Brocadia caroliniensis" in a full-scale glycerol-fed nitritation-denitritation separate centrate treatment process.</title>
        <authorList>
            <person name="Park H."/>
            <person name="Brotto A.C."/>
            <person name="van Loosdrecht M.C."/>
            <person name="Chandran K."/>
        </authorList>
    </citation>
    <scope>NUCLEOTIDE SEQUENCE [LARGE SCALE GENOMIC DNA]</scope>
    <source>
        <strain evidence="2">26THWARD</strain>
    </source>
</reference>
<dbReference type="EMBL" id="AYTS01000168">
    <property type="protein sequence ID" value="OOP55166.1"/>
    <property type="molecule type" value="Genomic_DNA"/>
</dbReference>
<proteinExistence type="predicted"/>
<evidence type="ECO:0000313" key="3">
    <source>
        <dbReference type="Proteomes" id="UP000189681"/>
    </source>
</evidence>
<dbReference type="GO" id="GO:0009116">
    <property type="term" value="P:nucleoside metabolic process"/>
    <property type="evidence" value="ECO:0007669"/>
    <property type="project" value="InterPro"/>
</dbReference>
<accession>A0A1V4APX1</accession>
<gene>
    <name evidence="2" type="ORF">AYP45_16315</name>
</gene>
<dbReference type="InterPro" id="IPR000845">
    <property type="entry name" value="Nucleoside_phosphorylase_d"/>
</dbReference>
<dbReference type="Pfam" id="PF01048">
    <property type="entry name" value="PNP_UDP_1"/>
    <property type="match status" value="1"/>
</dbReference>
<dbReference type="AlphaFoldDB" id="A0A1V4APX1"/>
<dbReference type="GO" id="GO:0003824">
    <property type="term" value="F:catalytic activity"/>
    <property type="evidence" value="ECO:0007669"/>
    <property type="project" value="InterPro"/>
</dbReference>